<evidence type="ECO:0000313" key="3">
    <source>
        <dbReference type="Proteomes" id="UP000661607"/>
    </source>
</evidence>
<accession>A0ABR9KCN1</accession>
<feature type="domain" description="Integrase catalytic" evidence="1">
    <location>
        <begin position="78"/>
        <end position="198"/>
    </location>
</feature>
<name>A0ABR9KCN1_9ACTN</name>
<sequence>MPQDLQLLIEGLALQRPPPSIATIHRQAAVVAVEQGWPAPSYATTYAVVSALDPALATLAQDGTRGYRERCELVHRREASRPNQIWLADHTQLDLWVIAPSGKPARPWLTVIEDDHSRAIAGYAVNLGAPSALTTALAFRQAIWRKSEPDWHVCGIPEIFHVDHGSDPRRHPLPDAALPGPGAGRLCRRRRRHSLRPS</sequence>
<dbReference type="Proteomes" id="UP000661607">
    <property type="component" value="Unassembled WGS sequence"/>
</dbReference>
<proteinExistence type="predicted"/>
<protein>
    <submittedName>
        <fullName evidence="2">Transposase InsO family protein</fullName>
    </submittedName>
</protein>
<dbReference type="Gene3D" id="3.30.420.10">
    <property type="entry name" value="Ribonuclease H-like superfamily/Ribonuclease H"/>
    <property type="match status" value="1"/>
</dbReference>
<comment type="caution">
    <text evidence="2">The sequence shown here is derived from an EMBL/GenBank/DDBJ whole genome shotgun (WGS) entry which is preliminary data.</text>
</comment>
<dbReference type="EMBL" id="JADBEF010000001">
    <property type="protein sequence ID" value="MBE1559758.1"/>
    <property type="molecule type" value="Genomic_DNA"/>
</dbReference>
<dbReference type="PROSITE" id="PS50994">
    <property type="entry name" value="INTEGRASE"/>
    <property type="match status" value="1"/>
</dbReference>
<organism evidence="2 3">
    <name type="scientific">Nonomuraea africana</name>
    <dbReference type="NCBI Taxonomy" id="46171"/>
    <lineage>
        <taxon>Bacteria</taxon>
        <taxon>Bacillati</taxon>
        <taxon>Actinomycetota</taxon>
        <taxon>Actinomycetes</taxon>
        <taxon>Streptosporangiales</taxon>
        <taxon>Streptosporangiaceae</taxon>
        <taxon>Nonomuraea</taxon>
    </lineage>
</organism>
<dbReference type="Gene3D" id="1.10.10.60">
    <property type="entry name" value="Homeodomain-like"/>
    <property type="match status" value="1"/>
</dbReference>
<dbReference type="SUPFAM" id="SSF53098">
    <property type="entry name" value="Ribonuclease H-like"/>
    <property type="match status" value="1"/>
</dbReference>
<dbReference type="InterPro" id="IPR012337">
    <property type="entry name" value="RNaseH-like_sf"/>
</dbReference>
<dbReference type="InterPro" id="IPR001584">
    <property type="entry name" value="Integrase_cat-core"/>
</dbReference>
<evidence type="ECO:0000259" key="1">
    <source>
        <dbReference type="PROSITE" id="PS50994"/>
    </source>
</evidence>
<dbReference type="InterPro" id="IPR036397">
    <property type="entry name" value="RNaseH_sf"/>
</dbReference>
<dbReference type="RefSeq" id="WP_192774982.1">
    <property type="nucleotide sequence ID" value="NZ_BAAASY010000005.1"/>
</dbReference>
<reference evidence="2 3" key="1">
    <citation type="submission" date="2020-10" db="EMBL/GenBank/DDBJ databases">
        <title>Sequencing the genomes of 1000 actinobacteria strains.</title>
        <authorList>
            <person name="Klenk H.-P."/>
        </authorList>
    </citation>
    <scope>NUCLEOTIDE SEQUENCE [LARGE SCALE GENOMIC DNA]</scope>
    <source>
        <strain evidence="2 3">DSM 43748</strain>
    </source>
</reference>
<keyword evidence="3" id="KW-1185">Reference proteome</keyword>
<gene>
    <name evidence="2" type="ORF">H4W81_002537</name>
</gene>
<evidence type="ECO:0000313" key="2">
    <source>
        <dbReference type="EMBL" id="MBE1559758.1"/>
    </source>
</evidence>